<dbReference type="InterPro" id="IPR011453">
    <property type="entry name" value="DUF1559"/>
</dbReference>
<dbReference type="OrthoDB" id="241095at2"/>
<dbReference type="AlphaFoldDB" id="A0A517R104"/>
<dbReference type="KEGG" id="svp:Pan189_19310"/>
<feature type="domain" description="DUF1559" evidence="2">
    <location>
        <begin position="40"/>
        <end position="330"/>
    </location>
</feature>
<dbReference type="RefSeq" id="WP_145363655.1">
    <property type="nucleotide sequence ID" value="NZ_CP036268.1"/>
</dbReference>
<dbReference type="InterPro" id="IPR045584">
    <property type="entry name" value="Pilin-like"/>
</dbReference>
<keyword evidence="4" id="KW-1185">Reference proteome</keyword>
<dbReference type="InterPro" id="IPR012902">
    <property type="entry name" value="N_methyl_site"/>
</dbReference>
<feature type="transmembrane region" description="Helical" evidence="1">
    <location>
        <begin position="21"/>
        <end position="39"/>
    </location>
</feature>
<evidence type="ECO:0000259" key="2">
    <source>
        <dbReference type="Pfam" id="PF07596"/>
    </source>
</evidence>
<keyword evidence="1" id="KW-1133">Transmembrane helix</keyword>
<dbReference type="NCBIfam" id="TIGR04294">
    <property type="entry name" value="pre_pil_HX9DG"/>
    <property type="match status" value="1"/>
</dbReference>
<dbReference type="Pfam" id="PF07963">
    <property type="entry name" value="N_methyl"/>
    <property type="match status" value="1"/>
</dbReference>
<evidence type="ECO:0000313" key="4">
    <source>
        <dbReference type="Proteomes" id="UP000317318"/>
    </source>
</evidence>
<dbReference type="PROSITE" id="PS00409">
    <property type="entry name" value="PROKAR_NTER_METHYL"/>
    <property type="match status" value="1"/>
</dbReference>
<keyword evidence="1" id="KW-0472">Membrane</keyword>
<protein>
    <submittedName>
        <fullName evidence="3">Type II secretion system protein G</fullName>
    </submittedName>
</protein>
<proteinExistence type="predicted"/>
<gene>
    <name evidence="3" type="primary">xcpT_11</name>
    <name evidence="3" type="ORF">Pan189_19310</name>
</gene>
<organism evidence="3 4">
    <name type="scientific">Stratiformator vulcanicus</name>
    <dbReference type="NCBI Taxonomy" id="2527980"/>
    <lineage>
        <taxon>Bacteria</taxon>
        <taxon>Pseudomonadati</taxon>
        <taxon>Planctomycetota</taxon>
        <taxon>Planctomycetia</taxon>
        <taxon>Planctomycetales</taxon>
        <taxon>Planctomycetaceae</taxon>
        <taxon>Stratiformator</taxon>
    </lineage>
</organism>
<dbReference type="Gene3D" id="3.30.700.10">
    <property type="entry name" value="Glycoprotein, Type 4 Pilin"/>
    <property type="match status" value="1"/>
</dbReference>
<dbReference type="EMBL" id="CP036268">
    <property type="protein sequence ID" value="QDT37551.1"/>
    <property type="molecule type" value="Genomic_DNA"/>
</dbReference>
<reference evidence="3 4" key="1">
    <citation type="submission" date="2019-02" db="EMBL/GenBank/DDBJ databases">
        <title>Deep-cultivation of Planctomycetes and their phenomic and genomic characterization uncovers novel biology.</title>
        <authorList>
            <person name="Wiegand S."/>
            <person name="Jogler M."/>
            <person name="Boedeker C."/>
            <person name="Pinto D."/>
            <person name="Vollmers J."/>
            <person name="Rivas-Marin E."/>
            <person name="Kohn T."/>
            <person name="Peeters S.H."/>
            <person name="Heuer A."/>
            <person name="Rast P."/>
            <person name="Oberbeckmann S."/>
            <person name="Bunk B."/>
            <person name="Jeske O."/>
            <person name="Meyerdierks A."/>
            <person name="Storesund J.E."/>
            <person name="Kallscheuer N."/>
            <person name="Luecker S."/>
            <person name="Lage O.M."/>
            <person name="Pohl T."/>
            <person name="Merkel B.J."/>
            <person name="Hornburger P."/>
            <person name="Mueller R.-W."/>
            <person name="Bruemmer F."/>
            <person name="Labrenz M."/>
            <person name="Spormann A.M."/>
            <person name="Op den Camp H."/>
            <person name="Overmann J."/>
            <person name="Amann R."/>
            <person name="Jetten M.S.M."/>
            <person name="Mascher T."/>
            <person name="Medema M.H."/>
            <person name="Devos D.P."/>
            <person name="Kaster A.-K."/>
            <person name="Ovreas L."/>
            <person name="Rohde M."/>
            <person name="Galperin M.Y."/>
            <person name="Jogler C."/>
        </authorList>
    </citation>
    <scope>NUCLEOTIDE SEQUENCE [LARGE SCALE GENOMIC DNA]</scope>
    <source>
        <strain evidence="3 4">Pan189</strain>
    </source>
</reference>
<name>A0A517R104_9PLAN</name>
<accession>A0A517R104</accession>
<dbReference type="PANTHER" id="PTHR30093:SF2">
    <property type="entry name" value="TYPE II SECRETION SYSTEM PROTEIN H"/>
    <property type="match status" value="1"/>
</dbReference>
<sequence length="348" mass="37717">MNRRSITRTKNGRSGFTLIELLVVIAIIAILIALLLPAVQQAREAARRSQCKNNLKQIGLALANYHSVNRILPPGAINAGTSPEYGASSCGYGATVASYSQPQAYSEVRNFTAHLMLLPFIDQAALYDSIDFDLPVNGVAGDCSAPAVPFQAALQNRYLPIFACPSDPVRRLVIDSVNNPPSWMGGHVADNFYGTSYAASSGRVDNDDRELYWGYADTYFKNDVVRLGVFGVNGAARIRDITDGTSNTYAFAETQIQKNNTNSQFEEGHFSTAFWAAYSGGYFAHSNGGINTFDGNGRLSAQEIGSYHAGGANMVFVDGHVQFLNENIDLVLFQNLSAIRDGNPVGKF</sequence>
<evidence type="ECO:0000256" key="1">
    <source>
        <dbReference type="SAM" id="Phobius"/>
    </source>
</evidence>
<keyword evidence="1" id="KW-0812">Transmembrane</keyword>
<dbReference type="Pfam" id="PF07596">
    <property type="entry name" value="SBP_bac_10"/>
    <property type="match status" value="1"/>
</dbReference>
<dbReference type="Proteomes" id="UP000317318">
    <property type="component" value="Chromosome"/>
</dbReference>
<dbReference type="SUPFAM" id="SSF54523">
    <property type="entry name" value="Pili subunits"/>
    <property type="match status" value="1"/>
</dbReference>
<evidence type="ECO:0000313" key="3">
    <source>
        <dbReference type="EMBL" id="QDT37551.1"/>
    </source>
</evidence>
<dbReference type="PANTHER" id="PTHR30093">
    <property type="entry name" value="GENERAL SECRETION PATHWAY PROTEIN G"/>
    <property type="match status" value="1"/>
</dbReference>
<dbReference type="InterPro" id="IPR027558">
    <property type="entry name" value="Pre_pil_HX9DG_C"/>
</dbReference>
<dbReference type="NCBIfam" id="TIGR02532">
    <property type="entry name" value="IV_pilin_GFxxxE"/>
    <property type="match status" value="1"/>
</dbReference>